<comment type="caution">
    <text evidence="2">The sequence shown here is derived from an EMBL/GenBank/DDBJ whole genome shotgun (WGS) entry which is preliminary data.</text>
</comment>
<evidence type="ECO:0000256" key="1">
    <source>
        <dbReference type="SAM" id="MobiDB-lite"/>
    </source>
</evidence>
<gene>
    <name evidence="2" type="ORF">QWZ10_23590</name>
</gene>
<proteinExistence type="predicted"/>
<name>A0ABT8DB43_9RHOB</name>
<protein>
    <submittedName>
        <fullName evidence="2">Uncharacterized protein</fullName>
    </submittedName>
</protein>
<accession>A0ABT8DB43</accession>
<reference evidence="3" key="1">
    <citation type="journal article" date="2019" name="Int. J. Syst. Evol. Microbiol.">
        <title>The Global Catalogue of Microorganisms (GCM) 10K type strain sequencing project: providing services to taxonomists for standard genome sequencing and annotation.</title>
        <authorList>
            <consortium name="The Broad Institute Genomics Platform"/>
            <consortium name="The Broad Institute Genome Sequencing Center for Infectious Disease"/>
            <person name="Wu L."/>
            <person name="Ma J."/>
        </authorList>
    </citation>
    <scope>NUCLEOTIDE SEQUENCE [LARGE SCALE GENOMIC DNA]</scope>
    <source>
        <strain evidence="3">CECT 8482</strain>
    </source>
</reference>
<dbReference type="RefSeq" id="WP_377787651.1">
    <property type="nucleotide sequence ID" value="NZ_JBHUOC010000002.1"/>
</dbReference>
<feature type="region of interest" description="Disordered" evidence="1">
    <location>
        <begin position="1"/>
        <end position="28"/>
    </location>
</feature>
<sequence length="87" mass="8716">MPKWPKFPPNRNEARASGMPFADDSRDNDAHAAGLRASGDCGGDCCCATAVAADAASAGTASPRPRPPNGAAGRPCLGRCATAASPF</sequence>
<evidence type="ECO:0000313" key="2">
    <source>
        <dbReference type="EMBL" id="MDN3714017.1"/>
    </source>
</evidence>
<evidence type="ECO:0000313" key="3">
    <source>
        <dbReference type="Proteomes" id="UP001243846"/>
    </source>
</evidence>
<dbReference type="EMBL" id="JAUFRC010000003">
    <property type="protein sequence ID" value="MDN3714017.1"/>
    <property type="molecule type" value="Genomic_DNA"/>
</dbReference>
<organism evidence="2 3">
    <name type="scientific">Paracoccus cavernae</name>
    <dbReference type="NCBI Taxonomy" id="1571207"/>
    <lineage>
        <taxon>Bacteria</taxon>
        <taxon>Pseudomonadati</taxon>
        <taxon>Pseudomonadota</taxon>
        <taxon>Alphaproteobacteria</taxon>
        <taxon>Rhodobacterales</taxon>
        <taxon>Paracoccaceae</taxon>
        <taxon>Paracoccus</taxon>
    </lineage>
</organism>
<keyword evidence="3" id="KW-1185">Reference proteome</keyword>
<dbReference type="Proteomes" id="UP001243846">
    <property type="component" value="Unassembled WGS sequence"/>
</dbReference>